<keyword evidence="3" id="KW-0804">Transcription</keyword>
<dbReference type="Gene3D" id="1.10.10.60">
    <property type="entry name" value="Homeodomain-like"/>
    <property type="match status" value="1"/>
</dbReference>
<proteinExistence type="predicted"/>
<dbReference type="EMBL" id="JAAONZ010000001">
    <property type="protein sequence ID" value="NHO64219.1"/>
    <property type="molecule type" value="Genomic_DNA"/>
</dbReference>
<feature type="domain" description="HTH araC/xylS-type" evidence="4">
    <location>
        <begin position="238"/>
        <end position="335"/>
    </location>
</feature>
<evidence type="ECO:0000313" key="6">
    <source>
        <dbReference type="Proteomes" id="UP000787472"/>
    </source>
</evidence>
<name>A0A9E5JRX9_9GAMM</name>
<accession>A0A9E5JRX9</accession>
<dbReference type="Pfam" id="PF12833">
    <property type="entry name" value="HTH_18"/>
    <property type="match status" value="1"/>
</dbReference>
<dbReference type="PANTHER" id="PTHR47894:SF1">
    <property type="entry name" value="HTH-TYPE TRANSCRIPTIONAL REGULATOR VQSM"/>
    <property type="match status" value="1"/>
</dbReference>
<dbReference type="SUPFAM" id="SSF46689">
    <property type="entry name" value="Homeodomain-like"/>
    <property type="match status" value="1"/>
</dbReference>
<dbReference type="InterPro" id="IPR020449">
    <property type="entry name" value="Tscrpt_reg_AraC-type_HTH"/>
</dbReference>
<keyword evidence="1" id="KW-0805">Transcription regulation</keyword>
<gene>
    <name evidence="5" type="ORF">G8770_01500</name>
</gene>
<organism evidence="5 6">
    <name type="scientific">Pseudomaricurvus hydrocarbonicus</name>
    <dbReference type="NCBI Taxonomy" id="1470433"/>
    <lineage>
        <taxon>Bacteria</taxon>
        <taxon>Pseudomonadati</taxon>
        <taxon>Pseudomonadota</taxon>
        <taxon>Gammaproteobacteria</taxon>
        <taxon>Cellvibrionales</taxon>
        <taxon>Cellvibrionaceae</taxon>
        <taxon>Pseudomaricurvus</taxon>
    </lineage>
</organism>
<dbReference type="GO" id="GO:0005829">
    <property type="term" value="C:cytosol"/>
    <property type="evidence" value="ECO:0007669"/>
    <property type="project" value="TreeGrafter"/>
</dbReference>
<dbReference type="GO" id="GO:0003700">
    <property type="term" value="F:DNA-binding transcription factor activity"/>
    <property type="evidence" value="ECO:0007669"/>
    <property type="project" value="InterPro"/>
</dbReference>
<comment type="caution">
    <text evidence="5">The sequence shown here is derived from an EMBL/GenBank/DDBJ whole genome shotgun (WGS) entry which is preliminary data.</text>
</comment>
<evidence type="ECO:0000256" key="3">
    <source>
        <dbReference type="ARBA" id="ARBA00023163"/>
    </source>
</evidence>
<dbReference type="Proteomes" id="UP000787472">
    <property type="component" value="Unassembled WGS sequence"/>
</dbReference>
<dbReference type="InterPro" id="IPR018060">
    <property type="entry name" value="HTH_AraC"/>
</dbReference>
<evidence type="ECO:0000259" key="4">
    <source>
        <dbReference type="PROSITE" id="PS01124"/>
    </source>
</evidence>
<dbReference type="Pfam" id="PF12625">
    <property type="entry name" value="Arabinose_bd"/>
    <property type="match status" value="1"/>
</dbReference>
<dbReference type="PROSITE" id="PS01124">
    <property type="entry name" value="HTH_ARAC_FAMILY_2"/>
    <property type="match status" value="1"/>
</dbReference>
<dbReference type="PRINTS" id="PR00032">
    <property type="entry name" value="HTHARAC"/>
</dbReference>
<evidence type="ECO:0000313" key="5">
    <source>
        <dbReference type="EMBL" id="NHO64219.1"/>
    </source>
</evidence>
<dbReference type="GO" id="GO:0000976">
    <property type="term" value="F:transcription cis-regulatory region binding"/>
    <property type="evidence" value="ECO:0007669"/>
    <property type="project" value="TreeGrafter"/>
</dbReference>
<evidence type="ECO:0000256" key="1">
    <source>
        <dbReference type="ARBA" id="ARBA00023015"/>
    </source>
</evidence>
<dbReference type="SMART" id="SM00342">
    <property type="entry name" value="HTH_ARAC"/>
    <property type="match status" value="1"/>
</dbReference>
<sequence>MSDPTVIGSWLTLYTAALESYGIDSREFLSARGINAEQASDPRQRLSIRTMNQLVDDAVKETADPCFGLKAGSLVTPNALSALGMVLWSACSIKEQLQRFIRYLHVVGDFSDMEIQESDGVLVSVTTFYPGAGGKSLISDYGQDAVCAVLHTLRRTLYKRDFSPLKMELTRATPENPKAYEAFFGCPVFFEQPRIRIDIRMEDALAPIPGGSAYLAKASERMLDEYLLQLKMNDDIVGQLRQALTVMLPQGNATMDKVSEQLHLSKRTFHRKLDELGTSFREQLEQFRRELAFRYIAEDELTFGDISFLLGFSSSSNFTRAFKRWTGKTPQEYRS</sequence>
<protein>
    <submittedName>
        <fullName evidence="5">AraC family transcriptional regulator</fullName>
    </submittedName>
</protein>
<keyword evidence="2" id="KW-0238">DNA-binding</keyword>
<reference evidence="5" key="1">
    <citation type="submission" date="2020-03" db="EMBL/GenBank/DDBJ databases">
        <authorList>
            <person name="Guo F."/>
        </authorList>
    </citation>
    <scope>NUCLEOTIDE SEQUENCE</scope>
    <source>
        <strain evidence="5">JCM 30134</strain>
    </source>
</reference>
<evidence type="ECO:0000256" key="2">
    <source>
        <dbReference type="ARBA" id="ARBA00023125"/>
    </source>
</evidence>
<keyword evidence="6" id="KW-1185">Reference proteome</keyword>
<dbReference type="PANTHER" id="PTHR47894">
    <property type="entry name" value="HTH-TYPE TRANSCRIPTIONAL REGULATOR GADX"/>
    <property type="match status" value="1"/>
</dbReference>
<dbReference type="RefSeq" id="WP_167181032.1">
    <property type="nucleotide sequence ID" value="NZ_JAAONZ010000001.1"/>
</dbReference>
<dbReference type="InterPro" id="IPR009057">
    <property type="entry name" value="Homeodomain-like_sf"/>
</dbReference>
<dbReference type="AlphaFoldDB" id="A0A9E5JRX9"/>
<dbReference type="InterPro" id="IPR032687">
    <property type="entry name" value="AraC-type_N"/>
</dbReference>